<proteinExistence type="predicted"/>
<evidence type="ECO:0000313" key="2">
    <source>
        <dbReference type="EMBL" id="VVA98349.1"/>
    </source>
</evidence>
<feature type="region of interest" description="Disordered" evidence="1">
    <location>
        <begin position="50"/>
        <end position="115"/>
    </location>
</feature>
<keyword evidence="3" id="KW-1185">Reference proteome</keyword>
<feature type="compositionally biased region" description="Polar residues" evidence="1">
    <location>
        <begin position="50"/>
        <end position="63"/>
    </location>
</feature>
<gene>
    <name evidence="2" type="ORF">ANE_LOCUS8794</name>
</gene>
<dbReference type="EMBL" id="CABITT030000003">
    <property type="protein sequence ID" value="VVA98349.1"/>
    <property type="molecule type" value="Genomic_DNA"/>
</dbReference>
<feature type="compositionally biased region" description="Polar residues" evidence="1">
    <location>
        <begin position="105"/>
        <end position="115"/>
    </location>
</feature>
<dbReference type="Proteomes" id="UP000489600">
    <property type="component" value="Unassembled WGS sequence"/>
</dbReference>
<dbReference type="OrthoDB" id="10394135at2759"/>
<dbReference type="AlphaFoldDB" id="A0A565B9P1"/>
<protein>
    <submittedName>
        <fullName evidence="2">Uncharacterized protein</fullName>
    </submittedName>
</protein>
<reference evidence="2" key="1">
    <citation type="submission" date="2019-07" db="EMBL/GenBank/DDBJ databases">
        <authorList>
            <person name="Dittberner H."/>
        </authorList>
    </citation>
    <scope>NUCLEOTIDE SEQUENCE [LARGE SCALE GENOMIC DNA]</scope>
</reference>
<name>A0A565B9P1_9BRAS</name>
<comment type="caution">
    <text evidence="2">The sequence shown here is derived from an EMBL/GenBank/DDBJ whole genome shotgun (WGS) entry which is preliminary data.</text>
</comment>
<evidence type="ECO:0000256" key="1">
    <source>
        <dbReference type="SAM" id="MobiDB-lite"/>
    </source>
</evidence>
<accession>A0A565B9P1</accession>
<evidence type="ECO:0000313" key="3">
    <source>
        <dbReference type="Proteomes" id="UP000489600"/>
    </source>
</evidence>
<organism evidence="2 3">
    <name type="scientific">Arabis nemorensis</name>
    <dbReference type="NCBI Taxonomy" id="586526"/>
    <lineage>
        <taxon>Eukaryota</taxon>
        <taxon>Viridiplantae</taxon>
        <taxon>Streptophyta</taxon>
        <taxon>Embryophyta</taxon>
        <taxon>Tracheophyta</taxon>
        <taxon>Spermatophyta</taxon>
        <taxon>Magnoliopsida</taxon>
        <taxon>eudicotyledons</taxon>
        <taxon>Gunneridae</taxon>
        <taxon>Pentapetalae</taxon>
        <taxon>rosids</taxon>
        <taxon>malvids</taxon>
        <taxon>Brassicales</taxon>
        <taxon>Brassicaceae</taxon>
        <taxon>Arabideae</taxon>
        <taxon>Arabis</taxon>
    </lineage>
</organism>
<sequence>MDGMMYQLNLYDADGARRELHEDYTGADDSSIYGWSGRDDDYNYETPTNEYIPQTQGKNTHLPDTSFIDPEERYGDVPNAAADETERGVPDAAADETEGDIPAEMTQQIHGRSGRQTICATSYSIG</sequence>